<keyword evidence="2" id="KW-1133">Transmembrane helix</keyword>
<feature type="transmembrane region" description="Helical" evidence="2">
    <location>
        <begin position="93"/>
        <end position="115"/>
    </location>
</feature>
<dbReference type="RefSeq" id="WP_142859149.1">
    <property type="nucleotide sequence ID" value="NZ_SGOE01000008.1"/>
</dbReference>
<reference evidence="3 4" key="1">
    <citation type="journal article" date="2019" name="Appl. Microbiol. Biotechnol.">
        <title>Differential efficiency of wild type rhizogenic strains for rol gene transformation of plants.</title>
        <authorList>
            <person name="Desmet S."/>
            <person name="De Keyser E."/>
            <person name="Van Vaerenbergh J."/>
            <person name="Baeyen S."/>
            <person name="Van Huylenbroeck J."/>
            <person name="Geelen D."/>
            <person name="Dhooghe E."/>
        </authorList>
    </citation>
    <scope>NUCLEOTIDE SEQUENCE [LARGE SCALE GENOMIC DNA]</scope>
    <source>
        <strain evidence="3 4">MAFF210266</strain>
    </source>
</reference>
<organism evidence="3 4">
    <name type="scientific">Agrobacterium tumefaciens</name>
    <dbReference type="NCBI Taxonomy" id="358"/>
    <lineage>
        <taxon>Bacteria</taxon>
        <taxon>Pseudomonadati</taxon>
        <taxon>Pseudomonadota</taxon>
        <taxon>Alphaproteobacteria</taxon>
        <taxon>Hyphomicrobiales</taxon>
        <taxon>Rhizobiaceae</taxon>
        <taxon>Rhizobium/Agrobacterium group</taxon>
        <taxon>Agrobacterium</taxon>
        <taxon>Agrobacterium tumefaciens complex</taxon>
    </lineage>
</organism>
<proteinExistence type="predicted"/>
<evidence type="ECO:0000256" key="1">
    <source>
        <dbReference type="SAM" id="MobiDB-lite"/>
    </source>
</evidence>
<dbReference type="Proteomes" id="UP000317023">
    <property type="component" value="Unassembled WGS sequence"/>
</dbReference>
<evidence type="ECO:0000256" key="2">
    <source>
        <dbReference type="SAM" id="Phobius"/>
    </source>
</evidence>
<evidence type="ECO:0008006" key="5">
    <source>
        <dbReference type="Google" id="ProtNLM"/>
    </source>
</evidence>
<keyword evidence="2" id="KW-0812">Transmembrane</keyword>
<evidence type="ECO:0000313" key="3">
    <source>
        <dbReference type="EMBL" id="TRB03487.1"/>
    </source>
</evidence>
<keyword evidence="2" id="KW-0472">Membrane</keyword>
<accession>A0A546XRY1</accession>
<feature type="region of interest" description="Disordered" evidence="1">
    <location>
        <begin position="326"/>
        <end position="347"/>
    </location>
</feature>
<protein>
    <recommendedName>
        <fullName evidence="5">Bacteriophage tail tape measure N-terminal domain-containing protein</fullName>
    </recommendedName>
</protein>
<dbReference type="EMBL" id="SGOE01000008">
    <property type="protein sequence ID" value="TRB03487.1"/>
    <property type="molecule type" value="Genomic_DNA"/>
</dbReference>
<gene>
    <name evidence="3" type="ORF">EXN61_21735</name>
</gene>
<dbReference type="AlphaFoldDB" id="A0A546XRY1"/>
<evidence type="ECO:0000313" key="4">
    <source>
        <dbReference type="Proteomes" id="UP000317023"/>
    </source>
</evidence>
<comment type="caution">
    <text evidence="3">The sequence shown here is derived from an EMBL/GenBank/DDBJ whole genome shotgun (WGS) entry which is preliminary data.</text>
</comment>
<feature type="compositionally biased region" description="Basic and acidic residues" evidence="1">
    <location>
        <begin position="335"/>
        <end position="347"/>
    </location>
</feature>
<sequence length="610" mass="65097">MTDFATLVLNADSRGLVSGEQALDRFADTAERTENRTGKALDNVGRSAKELGKQSTYSSQALRMQAMQLSQVAQQATATGNVMQAIAIQLPDLALVFGPIGIAAGAAAGAVLSYFSSFDGAEESNVVLEEQIRLIKQVADNWGEAIPALREYADELERAKSLADLQTGGRLTVEAQYDKIREELEGFNNEYGRTLELLNSTDGTDESVMRLSVAYEDLQEKIRDGTATVEDFQRVQQAATEVAATKGFEDISGFASAFDGLTSKVMQSLGAIQQLQTALNGQARMLDPRTWRSAGMSGQDADGPIQGNGFILPEIGPVPGSRGTPELSGFPWENFNKRDRSSERAAKKYERERQAVADLIDELKEELSLVGATETAKRSAAAIRQAGAAATEDEKKAIADLITEIYAEQEARDRQIDTLEDYKDSVGSVLDDARSALADGKITWDEWADIALNALDKVINRIQDDLLNALFSVENMGSGGGGGGFLSSLFGGLFGGSTGGFAKLPSVGPVPIARPSFDGGGYTGSGSRSGGLDGKGGFWAMMHPDETVIDHTKGQSATSQLGGTSEVLVSLSPELVGQILEQAQGQTVKIVSQNNKNQRNLYHNGQAQDG</sequence>
<name>A0A546XRY1_AGRTU</name>